<evidence type="ECO:0000313" key="7">
    <source>
        <dbReference type="Proteomes" id="UP001497382"/>
    </source>
</evidence>
<organism evidence="6 7">
    <name type="scientific">Larinioides sclopetarius</name>
    <dbReference type="NCBI Taxonomy" id="280406"/>
    <lineage>
        <taxon>Eukaryota</taxon>
        <taxon>Metazoa</taxon>
        <taxon>Ecdysozoa</taxon>
        <taxon>Arthropoda</taxon>
        <taxon>Chelicerata</taxon>
        <taxon>Arachnida</taxon>
        <taxon>Araneae</taxon>
        <taxon>Araneomorphae</taxon>
        <taxon>Entelegynae</taxon>
        <taxon>Araneoidea</taxon>
        <taxon>Araneidae</taxon>
        <taxon>Larinioides</taxon>
    </lineage>
</organism>
<gene>
    <name evidence="6" type="ORF">LARSCL_LOCUS7793</name>
</gene>
<keyword evidence="4" id="KW-0206">Cytoskeleton</keyword>
<evidence type="ECO:0000256" key="5">
    <source>
        <dbReference type="ARBA" id="ARBA00023273"/>
    </source>
</evidence>
<protein>
    <recommendedName>
        <fullName evidence="8">Meckel syndrome type 1 protein</fullName>
    </recommendedName>
</protein>
<evidence type="ECO:0000256" key="1">
    <source>
        <dbReference type="ARBA" id="ARBA00004120"/>
    </source>
</evidence>
<keyword evidence="5" id="KW-0966">Cell projection</keyword>
<dbReference type="AlphaFoldDB" id="A0AAV1ZSY1"/>
<dbReference type="Proteomes" id="UP001497382">
    <property type="component" value="Unassembled WGS sequence"/>
</dbReference>
<sequence length="461" mass="52464">MENALGEDIPVGVYRTEDKITNLKIKVKVRKIANACFTEKDSLAFGDSNELELVNLMKSSAISAERIFRWQEKVEKTDKHEDVPGGSASSSKKDSITICLFSSNDNDILSPLWKNIKSYTYPSSKPTHLETQISQRKPKTRLYFPDGETWQKPLFSSIKRIIKEKRNVKETYVSVGQSMAIMAALFFEDSASVEEIDLCFLQVDDHGTLTVIPDFSKRKSYIFVNSRSETFEYEIENVSDMPKSSVIQREKNLMRKIALYKRKLKEDAIGEEFTELPPETTSFSINFEIVSAKNFPSPDIFIHYLIIVPKGCTSENILEGVTETCRWKPMDDATVAYYGYTFSIDISANVKELSEDSLKVIFEATSVDYWGNFRNEGYGYGDIPMIPGMTSQDISTWKIEPNTLKHKLQHFFIGGMPHLDDLSYIINPKDTKDSQLSKYGVRTISSGIITFKSSIIQQIQP</sequence>
<dbReference type="EMBL" id="CAXIEN010000081">
    <property type="protein sequence ID" value="CAL1274930.1"/>
    <property type="molecule type" value="Genomic_DNA"/>
</dbReference>
<evidence type="ECO:0000256" key="3">
    <source>
        <dbReference type="ARBA" id="ARBA00022794"/>
    </source>
</evidence>
<dbReference type="InterPro" id="IPR010796">
    <property type="entry name" value="C2_B9-type_dom"/>
</dbReference>
<keyword evidence="2" id="KW-0963">Cytoplasm</keyword>
<dbReference type="PANTHER" id="PTHR12968:SF4">
    <property type="entry name" value="TECTONIC-LIKE COMPLEX MEMBER MKS1"/>
    <property type="match status" value="1"/>
</dbReference>
<comment type="subcellular location">
    <subcellularLocation>
        <location evidence="1">Cytoplasm</location>
        <location evidence="1">Cytoskeleton</location>
        <location evidence="1">Cilium basal body</location>
    </subcellularLocation>
</comment>
<dbReference type="Pfam" id="PF07162">
    <property type="entry name" value="B9-C2"/>
    <property type="match status" value="1"/>
</dbReference>
<proteinExistence type="predicted"/>
<keyword evidence="3" id="KW-0970">Cilium biogenesis/degradation</keyword>
<evidence type="ECO:0008006" key="8">
    <source>
        <dbReference type="Google" id="ProtNLM"/>
    </source>
</evidence>
<dbReference type="PANTHER" id="PTHR12968">
    <property type="entry name" value="B9 DOMAIN-CONTAINING"/>
    <property type="match status" value="1"/>
</dbReference>
<accession>A0AAV1ZSY1</accession>
<evidence type="ECO:0000256" key="2">
    <source>
        <dbReference type="ARBA" id="ARBA00022490"/>
    </source>
</evidence>
<keyword evidence="7" id="KW-1185">Reference proteome</keyword>
<evidence type="ECO:0000313" key="6">
    <source>
        <dbReference type="EMBL" id="CAL1274930.1"/>
    </source>
</evidence>
<evidence type="ECO:0000256" key="4">
    <source>
        <dbReference type="ARBA" id="ARBA00023212"/>
    </source>
</evidence>
<reference evidence="6 7" key="1">
    <citation type="submission" date="2024-04" db="EMBL/GenBank/DDBJ databases">
        <authorList>
            <person name="Rising A."/>
            <person name="Reimegard J."/>
            <person name="Sonavane S."/>
            <person name="Akerstrom W."/>
            <person name="Nylinder S."/>
            <person name="Hedman E."/>
            <person name="Kallberg Y."/>
        </authorList>
    </citation>
    <scope>NUCLEOTIDE SEQUENCE [LARGE SCALE GENOMIC DNA]</scope>
</reference>
<comment type="caution">
    <text evidence="6">The sequence shown here is derived from an EMBL/GenBank/DDBJ whole genome shotgun (WGS) entry which is preliminary data.</text>
</comment>
<dbReference type="GO" id="GO:0060271">
    <property type="term" value="P:cilium assembly"/>
    <property type="evidence" value="ECO:0007669"/>
    <property type="project" value="TreeGrafter"/>
</dbReference>
<name>A0AAV1ZSY1_9ARAC</name>
<dbReference type="GO" id="GO:0036038">
    <property type="term" value="C:MKS complex"/>
    <property type="evidence" value="ECO:0007669"/>
    <property type="project" value="TreeGrafter"/>
</dbReference>